<reference evidence="2 3" key="1">
    <citation type="submission" date="2024-06" db="EMBL/GenBank/DDBJ databases">
        <title>The draft genome of Grus japonensis, version 3.</title>
        <authorList>
            <person name="Nabeshima K."/>
            <person name="Suzuki S."/>
            <person name="Onuma M."/>
        </authorList>
    </citation>
    <scope>NUCLEOTIDE SEQUENCE [LARGE SCALE GENOMIC DNA]</scope>
    <source>
        <strain evidence="2 3">451A</strain>
    </source>
</reference>
<dbReference type="EMBL" id="BAAFJT010000001">
    <property type="protein sequence ID" value="GAB0179520.1"/>
    <property type="molecule type" value="Genomic_DNA"/>
</dbReference>
<keyword evidence="3" id="KW-1185">Reference proteome</keyword>
<name>A0ABC9W354_GRUJA</name>
<comment type="caution">
    <text evidence="2">The sequence shown here is derived from an EMBL/GenBank/DDBJ whole genome shotgun (WGS) entry which is preliminary data.</text>
</comment>
<protein>
    <submittedName>
        <fullName evidence="2">Junction-mediating and -regulatory protein-like</fullName>
    </submittedName>
</protein>
<proteinExistence type="predicted"/>
<accession>A0ABC9W354</accession>
<dbReference type="AlphaFoldDB" id="A0ABC9W354"/>
<gene>
    <name evidence="2" type="ORF">GRJ2_000417300</name>
</gene>
<evidence type="ECO:0000256" key="1">
    <source>
        <dbReference type="SAM" id="MobiDB-lite"/>
    </source>
</evidence>
<sequence length="93" mass="10341">MPAGSKMDPPLAKAKPISASVITYLRRKTKELKEVFATRERSEKMQETLQTLRVEDDTLEGTSVLLQPSAEQEAVEHNEDVSQEVSTCCTSES</sequence>
<organism evidence="2 3">
    <name type="scientific">Grus japonensis</name>
    <name type="common">Japanese crane</name>
    <name type="synonym">Red-crowned crane</name>
    <dbReference type="NCBI Taxonomy" id="30415"/>
    <lineage>
        <taxon>Eukaryota</taxon>
        <taxon>Metazoa</taxon>
        <taxon>Chordata</taxon>
        <taxon>Craniata</taxon>
        <taxon>Vertebrata</taxon>
        <taxon>Euteleostomi</taxon>
        <taxon>Archelosauria</taxon>
        <taxon>Archosauria</taxon>
        <taxon>Dinosauria</taxon>
        <taxon>Saurischia</taxon>
        <taxon>Theropoda</taxon>
        <taxon>Coelurosauria</taxon>
        <taxon>Aves</taxon>
        <taxon>Neognathae</taxon>
        <taxon>Neoaves</taxon>
        <taxon>Gruiformes</taxon>
        <taxon>Gruidae</taxon>
        <taxon>Grus</taxon>
    </lineage>
</organism>
<feature type="compositionally biased region" description="Polar residues" evidence="1">
    <location>
        <begin position="83"/>
        <end position="93"/>
    </location>
</feature>
<evidence type="ECO:0000313" key="3">
    <source>
        <dbReference type="Proteomes" id="UP001623348"/>
    </source>
</evidence>
<evidence type="ECO:0000313" key="2">
    <source>
        <dbReference type="EMBL" id="GAB0179520.1"/>
    </source>
</evidence>
<dbReference type="Proteomes" id="UP001623348">
    <property type="component" value="Unassembled WGS sequence"/>
</dbReference>
<feature type="region of interest" description="Disordered" evidence="1">
    <location>
        <begin position="71"/>
        <end position="93"/>
    </location>
</feature>